<organism evidence="10 11">
    <name type="scientific">Notoacmeibacter marinus</name>
    <dbReference type="NCBI Taxonomy" id="1876515"/>
    <lineage>
        <taxon>Bacteria</taxon>
        <taxon>Pseudomonadati</taxon>
        <taxon>Pseudomonadota</taxon>
        <taxon>Alphaproteobacteria</taxon>
        <taxon>Hyphomicrobiales</taxon>
        <taxon>Notoacmeibacteraceae</taxon>
        <taxon>Notoacmeibacter</taxon>
    </lineage>
</organism>
<evidence type="ECO:0000256" key="4">
    <source>
        <dbReference type="ARBA" id="ARBA00023125"/>
    </source>
</evidence>
<keyword evidence="5" id="KW-0804">Transcription</keyword>
<feature type="DNA-binding region" description="OmpR/PhoB-type" evidence="7">
    <location>
        <begin position="136"/>
        <end position="238"/>
    </location>
</feature>
<dbReference type="PROSITE" id="PS51755">
    <property type="entry name" value="OMPR_PHOB"/>
    <property type="match status" value="1"/>
</dbReference>
<dbReference type="Gene3D" id="1.10.10.10">
    <property type="entry name" value="Winged helix-like DNA-binding domain superfamily/Winged helix DNA-binding domain"/>
    <property type="match status" value="1"/>
</dbReference>
<evidence type="ECO:0000256" key="7">
    <source>
        <dbReference type="PROSITE-ProRule" id="PRU01091"/>
    </source>
</evidence>
<keyword evidence="11" id="KW-1185">Reference proteome</keyword>
<evidence type="ECO:0000256" key="5">
    <source>
        <dbReference type="ARBA" id="ARBA00023163"/>
    </source>
</evidence>
<proteinExistence type="predicted"/>
<dbReference type="SMART" id="SM00448">
    <property type="entry name" value="REC"/>
    <property type="match status" value="1"/>
</dbReference>
<keyword evidence="2" id="KW-0902">Two-component regulatory system</keyword>
<dbReference type="PANTHER" id="PTHR48111:SF4">
    <property type="entry name" value="DNA-BINDING DUAL TRANSCRIPTIONAL REGULATOR OMPR"/>
    <property type="match status" value="1"/>
</dbReference>
<reference evidence="11" key="1">
    <citation type="journal article" date="2017" name="Int. J. Syst. Evol. Microbiol.">
        <title>Notoacmeibacter marinus gen. nov., sp. nov., isolated from the gut of a limpet and proposal of Notoacmeibacteraceae fam. nov. in the order Rhizobiales of the class Alphaproteobacteria.</title>
        <authorList>
            <person name="Huang Z."/>
            <person name="Guo F."/>
            <person name="Lai Q."/>
        </authorList>
    </citation>
    <scope>NUCLEOTIDE SEQUENCE [LARGE SCALE GENOMIC DNA]</scope>
    <source>
        <strain evidence="11">XMTR2A4</strain>
    </source>
</reference>
<dbReference type="SUPFAM" id="SSF46894">
    <property type="entry name" value="C-terminal effector domain of the bipartite response regulators"/>
    <property type="match status" value="1"/>
</dbReference>
<evidence type="ECO:0000256" key="3">
    <source>
        <dbReference type="ARBA" id="ARBA00023015"/>
    </source>
</evidence>
<dbReference type="SMART" id="SM00862">
    <property type="entry name" value="Trans_reg_C"/>
    <property type="match status" value="1"/>
</dbReference>
<dbReference type="EMBL" id="NBYO01000001">
    <property type="protein sequence ID" value="OXT02826.1"/>
    <property type="molecule type" value="Genomic_DNA"/>
</dbReference>
<evidence type="ECO:0000313" key="10">
    <source>
        <dbReference type="EMBL" id="OXT02826.1"/>
    </source>
</evidence>
<dbReference type="GO" id="GO:0005829">
    <property type="term" value="C:cytosol"/>
    <property type="evidence" value="ECO:0007669"/>
    <property type="project" value="TreeGrafter"/>
</dbReference>
<dbReference type="Proteomes" id="UP000215405">
    <property type="component" value="Unassembled WGS sequence"/>
</dbReference>
<dbReference type="GO" id="GO:0000156">
    <property type="term" value="F:phosphorelay response regulator activity"/>
    <property type="evidence" value="ECO:0007669"/>
    <property type="project" value="TreeGrafter"/>
</dbReference>
<dbReference type="InterPro" id="IPR016032">
    <property type="entry name" value="Sig_transdc_resp-reg_C-effctor"/>
</dbReference>
<keyword evidence="4 7" id="KW-0238">DNA-binding</keyword>
<evidence type="ECO:0000256" key="6">
    <source>
        <dbReference type="PROSITE-ProRule" id="PRU00169"/>
    </source>
</evidence>
<dbReference type="GO" id="GO:0000976">
    <property type="term" value="F:transcription cis-regulatory region binding"/>
    <property type="evidence" value="ECO:0007669"/>
    <property type="project" value="TreeGrafter"/>
</dbReference>
<dbReference type="GO" id="GO:0006355">
    <property type="term" value="P:regulation of DNA-templated transcription"/>
    <property type="evidence" value="ECO:0007669"/>
    <property type="project" value="InterPro"/>
</dbReference>
<dbReference type="Pfam" id="PF00486">
    <property type="entry name" value="Trans_reg_C"/>
    <property type="match status" value="1"/>
</dbReference>
<dbReference type="InterPro" id="IPR036388">
    <property type="entry name" value="WH-like_DNA-bd_sf"/>
</dbReference>
<evidence type="ECO:0008006" key="12">
    <source>
        <dbReference type="Google" id="ProtNLM"/>
    </source>
</evidence>
<dbReference type="CDD" id="cd00383">
    <property type="entry name" value="trans_reg_C"/>
    <property type="match status" value="1"/>
</dbReference>
<dbReference type="SUPFAM" id="SSF52172">
    <property type="entry name" value="CheY-like"/>
    <property type="match status" value="1"/>
</dbReference>
<dbReference type="OrthoDB" id="9784252at2"/>
<accession>A0A231V5E8</accession>
<feature type="modified residue" description="4-aspartylphosphate" evidence="6">
    <location>
        <position position="57"/>
    </location>
</feature>
<sequence length="243" mass="26785">MGAVTHNRILIVEDDRQLTSFLERFLGKQDYSVTTAASAAQMWAILEHHTFDLIVLDLGLPDNDGFEITLDIQRRTHVPIIILTARDETFDRIVGLELGADDYVTKPFEPRELLARIKAVLRRTGPAQQPSAVSSASSIRFAGMTLDLVERTLKRDEDDAAIDLTGAEFTLLRALAENAGEVLSRSRILDTLYGKTAAVTDRAIDAHIARLRRKLKHGSDAPATLIRTVHGTGYILAASARSD</sequence>
<dbReference type="GO" id="GO:0032993">
    <property type="term" value="C:protein-DNA complex"/>
    <property type="evidence" value="ECO:0007669"/>
    <property type="project" value="TreeGrafter"/>
</dbReference>
<dbReference type="InterPro" id="IPR001789">
    <property type="entry name" value="Sig_transdc_resp-reg_receiver"/>
</dbReference>
<dbReference type="InterPro" id="IPR011006">
    <property type="entry name" value="CheY-like_superfamily"/>
</dbReference>
<evidence type="ECO:0000256" key="2">
    <source>
        <dbReference type="ARBA" id="ARBA00023012"/>
    </source>
</evidence>
<evidence type="ECO:0000259" key="8">
    <source>
        <dbReference type="PROSITE" id="PS50110"/>
    </source>
</evidence>
<dbReference type="InterPro" id="IPR001867">
    <property type="entry name" value="OmpR/PhoB-type_DNA-bd"/>
</dbReference>
<keyword evidence="3" id="KW-0805">Transcription regulation</keyword>
<dbReference type="PROSITE" id="PS50110">
    <property type="entry name" value="RESPONSE_REGULATORY"/>
    <property type="match status" value="1"/>
</dbReference>
<dbReference type="Gene3D" id="6.10.250.690">
    <property type="match status" value="1"/>
</dbReference>
<protein>
    <recommendedName>
        <fullName evidence="12">DNA-binding response regulator</fullName>
    </recommendedName>
</protein>
<keyword evidence="1 6" id="KW-0597">Phosphoprotein</keyword>
<feature type="domain" description="OmpR/PhoB-type" evidence="9">
    <location>
        <begin position="136"/>
        <end position="238"/>
    </location>
</feature>
<gene>
    <name evidence="10" type="ORF">B7H23_00215</name>
</gene>
<dbReference type="PANTHER" id="PTHR48111">
    <property type="entry name" value="REGULATOR OF RPOS"/>
    <property type="match status" value="1"/>
</dbReference>
<dbReference type="InterPro" id="IPR039420">
    <property type="entry name" value="WalR-like"/>
</dbReference>
<comment type="caution">
    <text evidence="10">The sequence shown here is derived from an EMBL/GenBank/DDBJ whole genome shotgun (WGS) entry which is preliminary data.</text>
</comment>
<dbReference type="Pfam" id="PF00072">
    <property type="entry name" value="Response_reg"/>
    <property type="match status" value="1"/>
</dbReference>
<name>A0A231V5E8_9HYPH</name>
<dbReference type="Gene3D" id="3.40.50.2300">
    <property type="match status" value="1"/>
</dbReference>
<dbReference type="AlphaFoldDB" id="A0A231V5E8"/>
<evidence type="ECO:0000259" key="9">
    <source>
        <dbReference type="PROSITE" id="PS51755"/>
    </source>
</evidence>
<evidence type="ECO:0000256" key="1">
    <source>
        <dbReference type="ARBA" id="ARBA00022553"/>
    </source>
</evidence>
<evidence type="ECO:0000313" key="11">
    <source>
        <dbReference type="Proteomes" id="UP000215405"/>
    </source>
</evidence>
<feature type="domain" description="Response regulatory" evidence="8">
    <location>
        <begin position="8"/>
        <end position="121"/>
    </location>
</feature>